<protein>
    <recommendedName>
        <fullName evidence="3">Integrase catalytic domain-containing protein</fullName>
    </recommendedName>
</protein>
<dbReference type="GO" id="GO:0003676">
    <property type="term" value="F:nucleic acid binding"/>
    <property type="evidence" value="ECO:0007669"/>
    <property type="project" value="InterPro"/>
</dbReference>
<gene>
    <name evidence="1" type="ORF">PARMNEM_LOCUS8673</name>
</gene>
<accession>A0AAV1L1T8</accession>
<name>A0AAV1L1T8_9NEOP</name>
<dbReference type="AlphaFoldDB" id="A0AAV1L1T8"/>
<keyword evidence="2" id="KW-1185">Reference proteome</keyword>
<dbReference type="InterPro" id="IPR012337">
    <property type="entry name" value="RNaseH-like_sf"/>
</dbReference>
<organism evidence="1 2">
    <name type="scientific">Parnassius mnemosyne</name>
    <name type="common">clouded apollo</name>
    <dbReference type="NCBI Taxonomy" id="213953"/>
    <lineage>
        <taxon>Eukaryota</taxon>
        <taxon>Metazoa</taxon>
        <taxon>Ecdysozoa</taxon>
        <taxon>Arthropoda</taxon>
        <taxon>Hexapoda</taxon>
        <taxon>Insecta</taxon>
        <taxon>Pterygota</taxon>
        <taxon>Neoptera</taxon>
        <taxon>Endopterygota</taxon>
        <taxon>Lepidoptera</taxon>
        <taxon>Glossata</taxon>
        <taxon>Ditrysia</taxon>
        <taxon>Papilionoidea</taxon>
        <taxon>Papilionidae</taxon>
        <taxon>Parnassiinae</taxon>
        <taxon>Parnassini</taxon>
        <taxon>Parnassius</taxon>
        <taxon>Driopa</taxon>
    </lineage>
</organism>
<evidence type="ECO:0000313" key="2">
    <source>
        <dbReference type="Proteomes" id="UP001314205"/>
    </source>
</evidence>
<dbReference type="Gene3D" id="3.30.420.10">
    <property type="entry name" value="Ribonuclease H-like superfamily/Ribonuclease H"/>
    <property type="match status" value="1"/>
</dbReference>
<dbReference type="EMBL" id="CAVLGL010000082">
    <property type="protein sequence ID" value="CAK1587977.1"/>
    <property type="molecule type" value="Genomic_DNA"/>
</dbReference>
<comment type="caution">
    <text evidence="1">The sequence shown here is derived from an EMBL/GenBank/DDBJ whole genome shotgun (WGS) entry which is preliminary data.</text>
</comment>
<dbReference type="SUPFAM" id="SSF53098">
    <property type="entry name" value="Ribonuclease H-like"/>
    <property type="match status" value="1"/>
</dbReference>
<reference evidence="1 2" key="1">
    <citation type="submission" date="2023-11" db="EMBL/GenBank/DDBJ databases">
        <authorList>
            <person name="Hedman E."/>
            <person name="Englund M."/>
            <person name="Stromberg M."/>
            <person name="Nyberg Akerstrom W."/>
            <person name="Nylinder S."/>
            <person name="Jareborg N."/>
            <person name="Kallberg Y."/>
            <person name="Kronander E."/>
        </authorList>
    </citation>
    <scope>NUCLEOTIDE SEQUENCE [LARGE SCALE GENOMIC DNA]</scope>
</reference>
<dbReference type="PANTHER" id="PTHR47331">
    <property type="entry name" value="PHD-TYPE DOMAIN-CONTAINING PROTEIN"/>
    <property type="match status" value="1"/>
</dbReference>
<proteinExistence type="predicted"/>
<dbReference type="PANTHER" id="PTHR47331:SF1">
    <property type="entry name" value="GAG-LIKE PROTEIN"/>
    <property type="match status" value="1"/>
</dbReference>
<evidence type="ECO:0000313" key="1">
    <source>
        <dbReference type="EMBL" id="CAK1587977.1"/>
    </source>
</evidence>
<dbReference type="Proteomes" id="UP001314205">
    <property type="component" value="Unassembled WGS sequence"/>
</dbReference>
<sequence>MAFIRRKFWFINLKPAVRGFIRNCTICIRDKAKTKQQLMGQLPAPRVTPSRAFSSSGVDYAGPIQVTTSKGRGHTSSKGYICLFVCMSTKAIHLECVTDLTLQAFIVAFRRFVTRRGHCSHLWSDSGTNFVGAARELKRMFEVGKNNMAKVIAELLAKDGITWRFIPLKAPNFGGLWKAAVKSAKQHLSRISGAIRLTYEVMTLLAQIETCLNSRHLCQMDDTLETLNPLTPGHFLIGEPLIGLPENNYVNKNVNLLTR</sequence>
<dbReference type="InterPro" id="IPR036397">
    <property type="entry name" value="RNaseH_sf"/>
</dbReference>
<evidence type="ECO:0008006" key="3">
    <source>
        <dbReference type="Google" id="ProtNLM"/>
    </source>
</evidence>